<dbReference type="SMART" id="SM00066">
    <property type="entry name" value="GAL4"/>
    <property type="match status" value="1"/>
</dbReference>
<keyword evidence="1" id="KW-0539">Nucleus</keyword>
<keyword evidence="4" id="KW-1185">Reference proteome</keyword>
<feature type="domain" description="Zn(2)-C6 fungal-type" evidence="2">
    <location>
        <begin position="83"/>
        <end position="118"/>
    </location>
</feature>
<dbReference type="OrthoDB" id="3921198at2759"/>
<sequence length="491" mass="54249">PAETESNHAIAIPQSIPRTSSCSVGSESSSSSLGWVQYQVNDSTRRLVPSGAGSNSGRRQRGRIRALTQDQRKNAALMRVVKACSNCRRRKERCDPGIPCRSCIEHYKSDLVYHPCREKLLADLTMVFLSERTGWHPTARTLDSFLGRSDYTISGMTYTVPLSLGFGPYIHRTVHHVRPADSSALYHQHIIYDWPPRNSAGSSRTHAVFPAILTSTTSLKQDIDAHLSLLVTLHFRAFPLYCSSLRVLRDIYVLYKSLPATSSQILLQALKLLVLVHIGGDITTCATDPAVASIMTSAGLPLTDSTGAPVSPTPCFIRAQFGAVMPALAQELMRDILARLERLALSRQCAQWPVILSTFAVLLMIVESTQYHAAKIAYHARYDSGPAVAEREQERKVGRELDEQGVDALLNFYKACYGGCHARLREDWLGEEEEGVNGMGKGSAAERFVTAMRTAIRNANEGGYLKERGLMKIESSKGGFSCFFDRLLARL</sequence>
<gene>
    <name evidence="3" type="ORF">K432DRAFT_250144</name>
</gene>
<dbReference type="CDD" id="cd00067">
    <property type="entry name" value="GAL4"/>
    <property type="match status" value="1"/>
</dbReference>
<evidence type="ECO:0000259" key="2">
    <source>
        <dbReference type="PROSITE" id="PS50048"/>
    </source>
</evidence>
<proteinExistence type="predicted"/>
<feature type="non-terminal residue" evidence="3">
    <location>
        <position position="1"/>
    </location>
</feature>
<evidence type="ECO:0000313" key="3">
    <source>
        <dbReference type="EMBL" id="OCK82845.1"/>
    </source>
</evidence>
<evidence type="ECO:0000256" key="1">
    <source>
        <dbReference type="ARBA" id="ARBA00023242"/>
    </source>
</evidence>
<accession>A0A8E2EFH3</accession>
<organism evidence="3 4">
    <name type="scientific">Lepidopterella palustris CBS 459.81</name>
    <dbReference type="NCBI Taxonomy" id="1314670"/>
    <lineage>
        <taxon>Eukaryota</taxon>
        <taxon>Fungi</taxon>
        <taxon>Dikarya</taxon>
        <taxon>Ascomycota</taxon>
        <taxon>Pezizomycotina</taxon>
        <taxon>Dothideomycetes</taxon>
        <taxon>Pleosporomycetidae</taxon>
        <taxon>Mytilinidiales</taxon>
        <taxon>Argynnaceae</taxon>
        <taxon>Lepidopterella</taxon>
    </lineage>
</organism>
<reference evidence="3 4" key="1">
    <citation type="journal article" date="2016" name="Nat. Commun.">
        <title>Ectomycorrhizal ecology is imprinted in the genome of the dominant symbiotic fungus Cenococcum geophilum.</title>
        <authorList>
            <consortium name="DOE Joint Genome Institute"/>
            <person name="Peter M."/>
            <person name="Kohler A."/>
            <person name="Ohm R.A."/>
            <person name="Kuo A."/>
            <person name="Krutzmann J."/>
            <person name="Morin E."/>
            <person name="Arend M."/>
            <person name="Barry K.W."/>
            <person name="Binder M."/>
            <person name="Choi C."/>
            <person name="Clum A."/>
            <person name="Copeland A."/>
            <person name="Grisel N."/>
            <person name="Haridas S."/>
            <person name="Kipfer T."/>
            <person name="LaButti K."/>
            <person name="Lindquist E."/>
            <person name="Lipzen A."/>
            <person name="Maire R."/>
            <person name="Meier B."/>
            <person name="Mihaltcheva S."/>
            <person name="Molinier V."/>
            <person name="Murat C."/>
            <person name="Poggeler S."/>
            <person name="Quandt C.A."/>
            <person name="Sperisen C."/>
            <person name="Tritt A."/>
            <person name="Tisserant E."/>
            <person name="Crous P.W."/>
            <person name="Henrissat B."/>
            <person name="Nehls U."/>
            <person name="Egli S."/>
            <person name="Spatafora J.W."/>
            <person name="Grigoriev I.V."/>
            <person name="Martin F.M."/>
        </authorList>
    </citation>
    <scope>NUCLEOTIDE SEQUENCE [LARGE SCALE GENOMIC DNA]</scope>
    <source>
        <strain evidence="3 4">CBS 459.81</strain>
    </source>
</reference>
<dbReference type="InterPro" id="IPR052973">
    <property type="entry name" value="Fungal_sec-metab_reg_TF"/>
</dbReference>
<dbReference type="GO" id="GO:0000981">
    <property type="term" value="F:DNA-binding transcription factor activity, RNA polymerase II-specific"/>
    <property type="evidence" value="ECO:0007669"/>
    <property type="project" value="InterPro"/>
</dbReference>
<dbReference type="Gene3D" id="4.10.240.10">
    <property type="entry name" value="Zn(2)-C6 fungal-type DNA-binding domain"/>
    <property type="match status" value="1"/>
</dbReference>
<dbReference type="AlphaFoldDB" id="A0A8E2EFH3"/>
<name>A0A8E2EFH3_9PEZI</name>
<dbReference type="PANTHER" id="PTHR35392">
    <property type="entry name" value="ZN(II)2CYS6 TRANSCRIPTION FACTOR (EUROFUNG)-RELATED-RELATED"/>
    <property type="match status" value="1"/>
</dbReference>
<dbReference type="Pfam" id="PF00172">
    <property type="entry name" value="Zn_clus"/>
    <property type="match status" value="1"/>
</dbReference>
<dbReference type="InterPro" id="IPR036864">
    <property type="entry name" value="Zn2-C6_fun-type_DNA-bd_sf"/>
</dbReference>
<dbReference type="EMBL" id="KV744876">
    <property type="protein sequence ID" value="OCK82845.1"/>
    <property type="molecule type" value="Genomic_DNA"/>
</dbReference>
<dbReference type="Proteomes" id="UP000250266">
    <property type="component" value="Unassembled WGS sequence"/>
</dbReference>
<dbReference type="SUPFAM" id="SSF57701">
    <property type="entry name" value="Zn2/Cys6 DNA-binding domain"/>
    <property type="match status" value="1"/>
</dbReference>
<feature type="non-terminal residue" evidence="3">
    <location>
        <position position="491"/>
    </location>
</feature>
<dbReference type="PROSITE" id="PS50048">
    <property type="entry name" value="ZN2_CY6_FUNGAL_2"/>
    <property type="match status" value="1"/>
</dbReference>
<protein>
    <recommendedName>
        <fullName evidence="2">Zn(2)-C6 fungal-type domain-containing protein</fullName>
    </recommendedName>
</protein>
<dbReference type="GO" id="GO:0008270">
    <property type="term" value="F:zinc ion binding"/>
    <property type="evidence" value="ECO:0007669"/>
    <property type="project" value="InterPro"/>
</dbReference>
<dbReference type="InterPro" id="IPR001138">
    <property type="entry name" value="Zn2Cys6_DnaBD"/>
</dbReference>
<evidence type="ECO:0000313" key="4">
    <source>
        <dbReference type="Proteomes" id="UP000250266"/>
    </source>
</evidence>